<dbReference type="EMBL" id="JAGYWB010000017">
    <property type="protein sequence ID" value="KAI0493846.1"/>
    <property type="molecule type" value="Genomic_DNA"/>
</dbReference>
<dbReference type="InterPro" id="IPR019273">
    <property type="entry name" value="Lunapark_Znf"/>
</dbReference>
<feature type="transmembrane region" description="Helical" evidence="2">
    <location>
        <begin position="108"/>
        <end position="127"/>
    </location>
</feature>
<evidence type="ECO:0000256" key="1">
    <source>
        <dbReference type="SAM" id="MobiDB-lite"/>
    </source>
</evidence>
<dbReference type="InterPro" id="IPR040115">
    <property type="entry name" value="Lnp"/>
</dbReference>
<dbReference type="AlphaFoldDB" id="A0A8T3ABC3"/>
<dbReference type="SMR" id="A0A8T3ABC3"/>
<dbReference type="Pfam" id="PF10058">
    <property type="entry name" value="Zn_ribbon_10"/>
    <property type="match status" value="1"/>
</dbReference>
<dbReference type="GO" id="GO:0071786">
    <property type="term" value="P:endoplasmic reticulum tubular network organization"/>
    <property type="evidence" value="ECO:0007669"/>
    <property type="project" value="InterPro"/>
</dbReference>
<evidence type="ECO:0000259" key="3">
    <source>
        <dbReference type="Pfam" id="PF10058"/>
    </source>
</evidence>
<accession>A0A8T3ABC3</accession>
<evidence type="ECO:0000256" key="2">
    <source>
        <dbReference type="SAM" id="Phobius"/>
    </source>
</evidence>
<reference evidence="4" key="1">
    <citation type="journal article" date="2022" name="Front. Genet.">
        <title>Chromosome-Scale Assembly of the Dendrobium nobile Genome Provides Insights Into the Molecular Mechanism of the Biosynthesis of the Medicinal Active Ingredient of Dendrobium.</title>
        <authorList>
            <person name="Xu Q."/>
            <person name="Niu S.-C."/>
            <person name="Li K.-L."/>
            <person name="Zheng P.-J."/>
            <person name="Zhang X.-J."/>
            <person name="Jia Y."/>
            <person name="Liu Y."/>
            <person name="Niu Y.-X."/>
            <person name="Yu L.-H."/>
            <person name="Chen D.-F."/>
            <person name="Zhang G.-Q."/>
        </authorList>
    </citation>
    <scope>NUCLEOTIDE SEQUENCE</scope>
    <source>
        <tissue evidence="4">Leaf</tissue>
    </source>
</reference>
<feature type="transmembrane region" description="Helical" evidence="2">
    <location>
        <begin position="74"/>
        <end position="96"/>
    </location>
</feature>
<sequence length="371" mass="40523">MEEPGGDDPTEGEAAKASVPLKRGQRMGIISRIWRRIFGVGNEDYEKKLQLLSKEEAVVHTKMKRRAQSSRKRARNLIMLSMTFEVVAVAVAVTAIRSLDLTGPMKFFRTLPAILLPGLSYVVYSLLECLTRMLDRKDQNTLERLRAERKAKIDELKERTNYYTTQQLIQRYDLDPAAQIAAATVLASRLGAESGLNVHIGDDPTKTTSTTKRSGIEQVQSGVSRQRKQSSAKKGTTQLPESSNDVGSNPQGHIAAAPAASGQMVVEHYKGSGTTDGGWVGRIAALLVGEDPSNCYALICGNCHKHNGLSRKEDFPHVTYYCPHCHALNTSKQIGDQDLLVSGSHSSLVTSAGTKNYVAESIQELPESAAD</sequence>
<protein>
    <recommendedName>
        <fullName evidence="3">Lunapark zinc ribbon domain-containing protein</fullName>
    </recommendedName>
</protein>
<keyword evidence="5" id="KW-1185">Reference proteome</keyword>
<dbReference type="PANTHER" id="PTHR22166:SF12">
    <property type="entry name" value="ENDOPLASMIC RETICULUM JUNCTION FORMATION PROTEIN LUNAPARK"/>
    <property type="match status" value="1"/>
</dbReference>
<evidence type="ECO:0000313" key="4">
    <source>
        <dbReference type="EMBL" id="KAI0493846.1"/>
    </source>
</evidence>
<feature type="region of interest" description="Disordered" evidence="1">
    <location>
        <begin position="197"/>
        <end position="252"/>
    </location>
</feature>
<feature type="domain" description="Lunapark zinc ribbon" evidence="3">
    <location>
        <begin position="279"/>
        <end position="329"/>
    </location>
</feature>
<keyword evidence="2" id="KW-0472">Membrane</keyword>
<keyword evidence="2" id="KW-1133">Transmembrane helix</keyword>
<dbReference type="PANTHER" id="PTHR22166">
    <property type="entry name" value="ENDOPLASMIC RETICULUM JUNCTION FORMATION PROTEIN LUNAPARK"/>
    <property type="match status" value="1"/>
</dbReference>
<evidence type="ECO:0000313" key="5">
    <source>
        <dbReference type="Proteomes" id="UP000829196"/>
    </source>
</evidence>
<comment type="caution">
    <text evidence="4">The sequence shown here is derived from an EMBL/GenBank/DDBJ whole genome shotgun (WGS) entry which is preliminary data.</text>
</comment>
<organism evidence="4 5">
    <name type="scientific">Dendrobium nobile</name>
    <name type="common">Orchid</name>
    <dbReference type="NCBI Taxonomy" id="94219"/>
    <lineage>
        <taxon>Eukaryota</taxon>
        <taxon>Viridiplantae</taxon>
        <taxon>Streptophyta</taxon>
        <taxon>Embryophyta</taxon>
        <taxon>Tracheophyta</taxon>
        <taxon>Spermatophyta</taxon>
        <taxon>Magnoliopsida</taxon>
        <taxon>Liliopsida</taxon>
        <taxon>Asparagales</taxon>
        <taxon>Orchidaceae</taxon>
        <taxon>Epidendroideae</taxon>
        <taxon>Malaxideae</taxon>
        <taxon>Dendrobiinae</taxon>
        <taxon>Dendrobium</taxon>
    </lineage>
</organism>
<keyword evidence="2" id="KW-0812">Transmembrane</keyword>
<dbReference type="OrthoDB" id="1725934at2759"/>
<dbReference type="Proteomes" id="UP000829196">
    <property type="component" value="Unassembled WGS sequence"/>
</dbReference>
<feature type="compositionally biased region" description="Polar residues" evidence="1">
    <location>
        <begin position="206"/>
        <end position="224"/>
    </location>
</feature>
<proteinExistence type="predicted"/>
<feature type="compositionally biased region" description="Polar residues" evidence="1">
    <location>
        <begin position="232"/>
        <end position="251"/>
    </location>
</feature>
<gene>
    <name evidence="4" type="ORF">KFK09_023971</name>
</gene>
<name>A0A8T3ABC3_DENNO</name>
<dbReference type="GO" id="GO:0071782">
    <property type="term" value="C:endoplasmic reticulum tubular network"/>
    <property type="evidence" value="ECO:0007669"/>
    <property type="project" value="TreeGrafter"/>
</dbReference>